<dbReference type="Proteomes" id="UP001442841">
    <property type="component" value="Chromosome"/>
</dbReference>
<evidence type="ECO:0000259" key="1">
    <source>
        <dbReference type="Pfam" id="PF01370"/>
    </source>
</evidence>
<dbReference type="SUPFAM" id="SSF51735">
    <property type="entry name" value="NAD(P)-binding Rossmann-fold domains"/>
    <property type="match status" value="1"/>
</dbReference>
<accession>A0ABZ3FS23</accession>
<gene>
    <name evidence="2" type="ORF">AADG42_16805</name>
</gene>
<dbReference type="Pfam" id="PF01370">
    <property type="entry name" value="Epimerase"/>
    <property type="match status" value="1"/>
</dbReference>
<proteinExistence type="predicted"/>
<dbReference type="RefSeq" id="WP_425310328.1">
    <property type="nucleotide sequence ID" value="NZ_CP154795.1"/>
</dbReference>
<evidence type="ECO:0000313" key="3">
    <source>
        <dbReference type="Proteomes" id="UP001442841"/>
    </source>
</evidence>
<name>A0ABZ3FS23_9ACTN</name>
<dbReference type="Gene3D" id="3.40.50.720">
    <property type="entry name" value="NAD(P)-binding Rossmann-like Domain"/>
    <property type="match status" value="1"/>
</dbReference>
<evidence type="ECO:0000313" key="2">
    <source>
        <dbReference type="EMBL" id="XAN08896.1"/>
    </source>
</evidence>
<feature type="domain" description="NAD-dependent epimerase/dehydratase" evidence="1">
    <location>
        <begin position="7"/>
        <end position="175"/>
    </location>
</feature>
<reference evidence="2 3" key="1">
    <citation type="submission" date="2024-04" db="EMBL/GenBank/DDBJ databases">
        <title>Isolation of an actinomycete strain from pig manure.</title>
        <authorList>
            <person name="Gong T."/>
            <person name="Yu Z."/>
            <person name="An M."/>
            <person name="Wei C."/>
            <person name="Yang W."/>
            <person name="Liu L."/>
        </authorList>
    </citation>
    <scope>NUCLEOTIDE SEQUENCE [LARGE SCALE GENOMIC DNA]</scope>
    <source>
        <strain evidence="2 3">ZF39</strain>
    </source>
</reference>
<dbReference type="InterPro" id="IPR051783">
    <property type="entry name" value="NAD(P)-dependent_oxidoreduct"/>
</dbReference>
<organism evidence="2 3">
    <name type="scientific">Ammonicoccus fulvus</name>
    <dbReference type="NCBI Taxonomy" id="3138240"/>
    <lineage>
        <taxon>Bacteria</taxon>
        <taxon>Bacillati</taxon>
        <taxon>Actinomycetota</taxon>
        <taxon>Actinomycetes</taxon>
        <taxon>Propionibacteriales</taxon>
        <taxon>Propionibacteriaceae</taxon>
        <taxon>Ammonicoccus</taxon>
    </lineage>
</organism>
<dbReference type="PANTHER" id="PTHR48079">
    <property type="entry name" value="PROTEIN YEEZ"/>
    <property type="match status" value="1"/>
</dbReference>
<sequence length="327" mass="34728">METNECILVVGGTGLLGAATAAELVSRGYAVRALARRRRDVPDGVDLRLGDVATLSDVELRALVQGCTGVVFAAGLDERTPVRKPAYDAFVAVNNAPLGRLLEAARAEGVRRVVVLGSYFTHLARTRPDLDLGRWHPYVRSRIDQAELALAYADGGLDVSIIEVPYVFGVGADGALPGVSIMVDAVRRMPGVVLWVSGGVAAVTVGQIAQAVVGALERSEGAASYPVVGANFTWSQLLRVFLRHLDRPRWPIVTVPASVFTVFLVARDLVLRLQGFEPGLDGVRLAALLAADARVDRGPSDFLGVEPANMDVAIGELVRATSARDTT</sequence>
<dbReference type="PANTHER" id="PTHR48079:SF6">
    <property type="entry name" value="NAD(P)-BINDING DOMAIN-CONTAINING PROTEIN-RELATED"/>
    <property type="match status" value="1"/>
</dbReference>
<dbReference type="InterPro" id="IPR036291">
    <property type="entry name" value="NAD(P)-bd_dom_sf"/>
</dbReference>
<dbReference type="EMBL" id="CP154795">
    <property type="protein sequence ID" value="XAN08896.1"/>
    <property type="molecule type" value="Genomic_DNA"/>
</dbReference>
<dbReference type="InterPro" id="IPR001509">
    <property type="entry name" value="Epimerase_deHydtase"/>
</dbReference>
<protein>
    <submittedName>
        <fullName evidence="2">NAD-dependent epimerase/dehydratase family protein</fullName>
    </submittedName>
</protein>
<keyword evidence="3" id="KW-1185">Reference proteome</keyword>